<reference evidence="4 5" key="1">
    <citation type="journal article" date="2018" name="Sci. Rep.">
        <title>Genomic signatures of local adaptation to the degree of environmental predictability in rotifers.</title>
        <authorList>
            <person name="Franch-Gras L."/>
            <person name="Hahn C."/>
            <person name="Garcia-Roger E.M."/>
            <person name="Carmona M.J."/>
            <person name="Serra M."/>
            <person name="Gomez A."/>
        </authorList>
    </citation>
    <scope>NUCLEOTIDE SEQUENCE [LARGE SCALE GENOMIC DNA]</scope>
    <source>
        <strain evidence="4">HYR1</strain>
    </source>
</reference>
<dbReference type="GO" id="GO:0006707">
    <property type="term" value="P:cholesterol catabolic process"/>
    <property type="evidence" value="ECO:0007669"/>
    <property type="project" value="InterPro"/>
</dbReference>
<organism evidence="4 5">
    <name type="scientific">Brachionus plicatilis</name>
    <name type="common">Marine rotifer</name>
    <name type="synonym">Brachionus muelleri</name>
    <dbReference type="NCBI Taxonomy" id="10195"/>
    <lineage>
        <taxon>Eukaryota</taxon>
        <taxon>Metazoa</taxon>
        <taxon>Spiralia</taxon>
        <taxon>Gnathifera</taxon>
        <taxon>Rotifera</taxon>
        <taxon>Eurotatoria</taxon>
        <taxon>Monogononta</taxon>
        <taxon>Pseudotrocha</taxon>
        <taxon>Ploima</taxon>
        <taxon>Brachionidae</taxon>
        <taxon>Brachionus</taxon>
    </lineage>
</organism>
<dbReference type="InterPro" id="IPR036396">
    <property type="entry name" value="Cyt_P450_sf"/>
</dbReference>
<gene>
    <name evidence="4" type="ORF">BpHYR1_022785</name>
</gene>
<comment type="caution">
    <text evidence="4">The sequence shown here is derived from an EMBL/GenBank/DDBJ whole genome shotgun (WGS) entry which is preliminary data.</text>
</comment>
<dbReference type="PRINTS" id="PR00385">
    <property type="entry name" value="P450"/>
</dbReference>
<dbReference type="SUPFAM" id="SSF48264">
    <property type="entry name" value="Cytochrome P450"/>
    <property type="match status" value="1"/>
</dbReference>
<keyword evidence="2 3" id="KW-0479">Metal-binding</keyword>
<dbReference type="PANTHER" id="PTHR24293:SF0">
    <property type="entry name" value="CYP46A1 PROTEIN-RELATED"/>
    <property type="match status" value="1"/>
</dbReference>
<keyword evidence="3" id="KW-0503">Monooxygenase</keyword>
<dbReference type="PANTHER" id="PTHR24293">
    <property type="entry name" value="CYTOCHROME P450 FAMILY 46 SUBFAMILY A"/>
    <property type="match status" value="1"/>
</dbReference>
<comment type="similarity">
    <text evidence="1 3">Belongs to the cytochrome P450 family.</text>
</comment>
<keyword evidence="3" id="KW-0560">Oxidoreductase</keyword>
<dbReference type="Gene3D" id="1.10.630.10">
    <property type="entry name" value="Cytochrome P450"/>
    <property type="match status" value="1"/>
</dbReference>
<dbReference type="GO" id="GO:0020037">
    <property type="term" value="F:heme binding"/>
    <property type="evidence" value="ECO:0007669"/>
    <property type="project" value="InterPro"/>
</dbReference>
<dbReference type="InterPro" id="IPR002401">
    <property type="entry name" value="Cyt_P450_E_grp-I"/>
</dbReference>
<dbReference type="STRING" id="10195.A0A3M7QKU3"/>
<evidence type="ECO:0000313" key="4">
    <source>
        <dbReference type="EMBL" id="RNA11902.1"/>
    </source>
</evidence>
<keyword evidence="2 3" id="KW-0408">Iron</keyword>
<evidence type="ECO:0000313" key="5">
    <source>
        <dbReference type="Proteomes" id="UP000276133"/>
    </source>
</evidence>
<evidence type="ECO:0000256" key="3">
    <source>
        <dbReference type="RuleBase" id="RU000461"/>
    </source>
</evidence>
<accession>A0A3M7QKU3</accession>
<dbReference type="EMBL" id="REGN01005822">
    <property type="protein sequence ID" value="RNA11902.1"/>
    <property type="molecule type" value="Genomic_DNA"/>
</dbReference>
<comment type="cofactor">
    <cofactor evidence="2">
        <name>heme</name>
        <dbReference type="ChEBI" id="CHEBI:30413"/>
    </cofactor>
</comment>
<dbReference type="OrthoDB" id="1470350at2759"/>
<name>A0A3M7QKU3_BRAPC</name>
<keyword evidence="2 3" id="KW-0349">Heme</keyword>
<dbReference type="GO" id="GO:0033781">
    <property type="term" value="F:cholesterol 24-hydroxylase activity"/>
    <property type="evidence" value="ECO:0007669"/>
    <property type="project" value="InterPro"/>
</dbReference>
<feature type="binding site" description="axial binding residue" evidence="2">
    <location>
        <position position="487"/>
    </location>
    <ligand>
        <name>heme</name>
        <dbReference type="ChEBI" id="CHEBI:30413"/>
    </ligand>
    <ligandPart>
        <name>Fe</name>
        <dbReference type="ChEBI" id="CHEBI:18248"/>
    </ligandPart>
</feature>
<dbReference type="InterPro" id="IPR039983">
    <property type="entry name" value="CYP46A1"/>
</dbReference>
<dbReference type="Proteomes" id="UP000276133">
    <property type="component" value="Unassembled WGS sequence"/>
</dbReference>
<dbReference type="InterPro" id="IPR017972">
    <property type="entry name" value="Cyt_P450_CS"/>
</dbReference>
<sequence>MHSLHLFKDYSLNLFSVENLVFEKDFKLYRIHLLSAIAKKMLKITLVCSVAFALYSVRIHLKRRKYKHIPGPKPNGILEFFLGNVSEIRRKIRRGKIVPEQYLEWFDNYGSIFKFEVLNNFIVVVTKPESIKKRACHCIFPKDVLVGQNFPKPSLVYTITGYPFNERFLGSSLVSEMDESKWQIRRKIFNHAFKNEFMNECIGILNTKTDEFLEKLKLKADNKCLLDLSDLISEFTLEIISTVTFGTGFDPEKKFNLKLAKVLEGSNELAINPFMTFNPFNFKKIKNYRHAIRDLRLYTKDLILKRIEKLKSNDYCSSDILFFVLDKLIDQNIDLETVVDDVLSILNGGQETTANAILFCLLEIHRNKPVMDKLMDELENVLGQRNKIGTEDLQKLEYLDCVFKETLRKYPPAVQYIRQTDKEYELDGFMIPENTWIVTNISPFLMGRNQNYFQDPDKFIPERFLKNKLNKIKNFSFIPFSAGPRTCIGKKFAQHAFIPY</sequence>
<keyword evidence="5" id="KW-1185">Reference proteome</keyword>
<dbReference type="PROSITE" id="PS00086">
    <property type="entry name" value="CYTOCHROME_P450"/>
    <property type="match status" value="1"/>
</dbReference>
<dbReference type="Pfam" id="PF00067">
    <property type="entry name" value="p450"/>
    <property type="match status" value="1"/>
</dbReference>
<proteinExistence type="inferred from homology"/>
<protein>
    <submittedName>
        <fullName evidence="4">Cholesterol 24-hydroxylase</fullName>
    </submittedName>
</protein>
<evidence type="ECO:0000256" key="1">
    <source>
        <dbReference type="ARBA" id="ARBA00010617"/>
    </source>
</evidence>
<dbReference type="InterPro" id="IPR001128">
    <property type="entry name" value="Cyt_P450"/>
</dbReference>
<evidence type="ECO:0000256" key="2">
    <source>
        <dbReference type="PIRSR" id="PIRSR602401-1"/>
    </source>
</evidence>
<dbReference type="AlphaFoldDB" id="A0A3M7QKU3"/>
<dbReference type="GO" id="GO:0005506">
    <property type="term" value="F:iron ion binding"/>
    <property type="evidence" value="ECO:0007669"/>
    <property type="project" value="InterPro"/>
</dbReference>
<dbReference type="PRINTS" id="PR00463">
    <property type="entry name" value="EP450I"/>
</dbReference>